<feature type="region of interest" description="Disordered" evidence="8">
    <location>
        <begin position="1"/>
        <end position="37"/>
    </location>
</feature>
<dbReference type="GO" id="GO:0016831">
    <property type="term" value="F:carboxy-lyase activity"/>
    <property type="evidence" value="ECO:0007669"/>
    <property type="project" value="UniProtKB-KW"/>
</dbReference>
<dbReference type="Pfam" id="PF00282">
    <property type="entry name" value="Pyridoxal_deC"/>
    <property type="match status" value="1"/>
</dbReference>
<sequence length="577" mass="63320">MSLPLKTVNGDMSLPPKTVNGNKSSPLKTVNGDMSLPPKIVNGNKSLPLKTVNGDMSLPPKFVNGNESLPLKTVNGNMSRSMDRAAELEGLLEAVQPLIIPFIRASDNPASIPMPLIPNEDNKKESPLVPPTPEKLMKLMKIEYPENGQGKEGLISTIEDLLKYSVNTWDRKFMDKLFAGTNAVGVISELILAVLNTNVHVFKVSPALTIVEKTTAKTFANFFGFNGPRAGGISTQGGSASNITSIIIARNNLYPESKKIGNSARKFVLFTSAEGHYSLEKASQVCGLGTDNIWPIPVDEYGCMIPSELEKSIELAKAESRTPFYVNATAGTTVLGSFDPFVEISSICKKHNLWMHVDASWGGPVIFSRKHKQKLNGVHLADSLGVNPHKMMGVPSTCSFLLTPDLLKFHNSNTLPAGYLFHSNMLNEEVWDLADLTLQCGRRADSLKLALSWIYYGSNGFEKQIDHAFSVAAYLATRISENPTFFLVSENPPPCLQVCFYYVGKAGLNTDPKFNNHVTSYIVHQMISKGFLVDYAPGQYGSFLRVVVNRESQQFIMDDLIKVIDEIGAQLEEISEP</sequence>
<evidence type="ECO:0000256" key="7">
    <source>
        <dbReference type="RuleBase" id="RU000382"/>
    </source>
</evidence>
<evidence type="ECO:0000313" key="10">
    <source>
        <dbReference type="Proteomes" id="UP000285405"/>
    </source>
</evidence>
<dbReference type="Gene3D" id="3.40.640.10">
    <property type="entry name" value="Type I PLP-dependent aspartate aminotransferase-like (Major domain)"/>
    <property type="match status" value="1"/>
</dbReference>
<protein>
    <submittedName>
        <fullName evidence="9">L-aspartate decarboxylase dtxS4</fullName>
    </submittedName>
</protein>
<dbReference type="InterPro" id="IPR015424">
    <property type="entry name" value="PyrdxlP-dep_Trfase"/>
</dbReference>
<evidence type="ECO:0000256" key="6">
    <source>
        <dbReference type="PIRSR" id="PIRSR602129-50"/>
    </source>
</evidence>
<dbReference type="GO" id="GO:0005737">
    <property type="term" value="C:cytoplasm"/>
    <property type="evidence" value="ECO:0007669"/>
    <property type="project" value="TreeGrafter"/>
</dbReference>
<dbReference type="EMBL" id="MCBR01018674">
    <property type="protein sequence ID" value="RKF57855.1"/>
    <property type="molecule type" value="Genomic_DNA"/>
</dbReference>
<dbReference type="Gene3D" id="3.90.1150.170">
    <property type="match status" value="1"/>
</dbReference>
<comment type="caution">
    <text evidence="9">The sequence shown here is derived from an EMBL/GenBank/DDBJ whole genome shotgun (WGS) entry which is preliminary data.</text>
</comment>
<evidence type="ECO:0000256" key="4">
    <source>
        <dbReference type="ARBA" id="ARBA00022898"/>
    </source>
</evidence>
<keyword evidence="3" id="KW-0210">Decarboxylase</keyword>
<proteinExistence type="inferred from homology"/>
<accession>A0A420HK90</accession>
<keyword evidence="5 7" id="KW-0456">Lyase</keyword>
<dbReference type="GO" id="GO:0019752">
    <property type="term" value="P:carboxylic acid metabolic process"/>
    <property type="evidence" value="ECO:0007669"/>
    <property type="project" value="InterPro"/>
</dbReference>
<reference evidence="9 10" key="1">
    <citation type="journal article" date="2018" name="BMC Genomics">
        <title>Comparative genome analyses reveal sequence features reflecting distinct modes of host-adaptation between dicot and monocot powdery mildew.</title>
        <authorList>
            <person name="Wu Y."/>
            <person name="Ma X."/>
            <person name="Pan Z."/>
            <person name="Kale S.D."/>
            <person name="Song Y."/>
            <person name="King H."/>
            <person name="Zhang Q."/>
            <person name="Presley C."/>
            <person name="Deng X."/>
            <person name="Wei C.I."/>
            <person name="Xiao S."/>
        </authorList>
    </citation>
    <scope>NUCLEOTIDE SEQUENCE [LARGE SCALE GENOMIC DNA]</scope>
    <source>
        <strain evidence="9">UCSC1</strain>
    </source>
</reference>
<comment type="similarity">
    <text evidence="2 7">Belongs to the group II decarboxylase family.</text>
</comment>
<dbReference type="PANTHER" id="PTHR45677">
    <property type="entry name" value="GLUTAMATE DECARBOXYLASE-RELATED"/>
    <property type="match status" value="1"/>
</dbReference>
<dbReference type="AlphaFoldDB" id="A0A420HK90"/>
<feature type="modified residue" description="N6-(pyridoxal phosphate)lysine" evidence="6">
    <location>
        <position position="390"/>
    </location>
</feature>
<dbReference type="GO" id="GO:0030170">
    <property type="term" value="F:pyridoxal phosphate binding"/>
    <property type="evidence" value="ECO:0007669"/>
    <property type="project" value="InterPro"/>
</dbReference>
<keyword evidence="4 6" id="KW-0663">Pyridoxal phosphate</keyword>
<evidence type="ECO:0000256" key="5">
    <source>
        <dbReference type="ARBA" id="ARBA00023239"/>
    </source>
</evidence>
<feature type="compositionally biased region" description="Polar residues" evidence="8">
    <location>
        <begin position="19"/>
        <end position="28"/>
    </location>
</feature>
<dbReference type="OrthoDB" id="392571at2759"/>
<dbReference type="Proteomes" id="UP000285405">
    <property type="component" value="Unassembled WGS sequence"/>
</dbReference>
<gene>
    <name evidence="9" type="ORF">GcC1_186009</name>
</gene>
<dbReference type="PANTHER" id="PTHR45677:SF8">
    <property type="entry name" value="CYSTEINE SULFINIC ACID DECARBOXYLASE"/>
    <property type="match status" value="1"/>
</dbReference>
<dbReference type="InterPro" id="IPR002129">
    <property type="entry name" value="PyrdxlP-dep_de-COase"/>
</dbReference>
<comment type="cofactor">
    <cofactor evidence="1 6 7">
        <name>pyridoxal 5'-phosphate</name>
        <dbReference type="ChEBI" id="CHEBI:597326"/>
    </cofactor>
</comment>
<evidence type="ECO:0000256" key="3">
    <source>
        <dbReference type="ARBA" id="ARBA00022793"/>
    </source>
</evidence>
<organism evidence="9 10">
    <name type="scientific">Golovinomyces cichoracearum</name>
    <dbReference type="NCBI Taxonomy" id="62708"/>
    <lineage>
        <taxon>Eukaryota</taxon>
        <taxon>Fungi</taxon>
        <taxon>Dikarya</taxon>
        <taxon>Ascomycota</taxon>
        <taxon>Pezizomycotina</taxon>
        <taxon>Leotiomycetes</taxon>
        <taxon>Erysiphales</taxon>
        <taxon>Erysiphaceae</taxon>
        <taxon>Golovinomyces</taxon>
    </lineage>
</organism>
<name>A0A420HK90_9PEZI</name>
<dbReference type="InterPro" id="IPR015421">
    <property type="entry name" value="PyrdxlP-dep_Trfase_major"/>
</dbReference>
<evidence type="ECO:0000256" key="2">
    <source>
        <dbReference type="ARBA" id="ARBA00009533"/>
    </source>
</evidence>
<evidence type="ECO:0000256" key="1">
    <source>
        <dbReference type="ARBA" id="ARBA00001933"/>
    </source>
</evidence>
<dbReference type="SUPFAM" id="SSF53383">
    <property type="entry name" value="PLP-dependent transferases"/>
    <property type="match status" value="1"/>
</dbReference>
<evidence type="ECO:0000313" key="9">
    <source>
        <dbReference type="EMBL" id="RKF57855.1"/>
    </source>
</evidence>
<evidence type="ECO:0000256" key="8">
    <source>
        <dbReference type="SAM" id="MobiDB-lite"/>
    </source>
</evidence>